<proteinExistence type="predicted"/>
<evidence type="ECO:0000313" key="1">
    <source>
        <dbReference type="EMBL" id="KAA6322589.1"/>
    </source>
</evidence>
<organism evidence="1">
    <name type="scientific">termite gut metagenome</name>
    <dbReference type="NCBI Taxonomy" id="433724"/>
    <lineage>
        <taxon>unclassified sequences</taxon>
        <taxon>metagenomes</taxon>
        <taxon>organismal metagenomes</taxon>
    </lineage>
</organism>
<reference evidence="1" key="1">
    <citation type="submission" date="2019-03" db="EMBL/GenBank/DDBJ databases">
        <title>Single cell metagenomics reveals metabolic interactions within the superorganism composed of flagellate Streblomastix strix and complex community of Bacteroidetes bacteria on its surface.</title>
        <authorList>
            <person name="Treitli S.C."/>
            <person name="Kolisko M."/>
            <person name="Husnik F."/>
            <person name="Keeling P."/>
            <person name="Hampl V."/>
        </authorList>
    </citation>
    <scope>NUCLEOTIDE SEQUENCE</scope>
    <source>
        <strain evidence="1">STM</strain>
    </source>
</reference>
<name>A0A5J4QN92_9ZZZZ</name>
<comment type="caution">
    <text evidence="1">The sequence shown here is derived from an EMBL/GenBank/DDBJ whole genome shotgun (WGS) entry which is preliminary data.</text>
</comment>
<sequence length="229" mass="25945">MSLSTALSAMRLLRMIRLYIGGTDPQLNLKQHDNVVAIQYNSGGWKTEINLPWNIEHSGRRICIVNYKWGTAITTGAMDITAPAGKYFYEDGIAKSTLSFSREVVELLGYGDNSTFFGWIVVNRQDIMTNSKYGSNQKYLAQGSVTVEKISGTIRTAIRYKTFDGSSMSVSRLDTGKYQVVHNIGTSIYGYANWGIFDRRGDRQGSFCYAVQRIPVFFYRLYTRRPKSE</sequence>
<accession>A0A5J4QN92</accession>
<dbReference type="EMBL" id="SNRY01003008">
    <property type="protein sequence ID" value="KAA6322589.1"/>
    <property type="molecule type" value="Genomic_DNA"/>
</dbReference>
<gene>
    <name evidence="1" type="ORF">EZS27_027879</name>
</gene>
<protein>
    <submittedName>
        <fullName evidence="1">Uncharacterized protein</fullName>
    </submittedName>
</protein>
<dbReference type="AlphaFoldDB" id="A0A5J4QN92"/>